<organism evidence="2 3">
    <name type="scientific">Portunus trituberculatus</name>
    <name type="common">Swimming crab</name>
    <name type="synonym">Neptunus trituberculatus</name>
    <dbReference type="NCBI Taxonomy" id="210409"/>
    <lineage>
        <taxon>Eukaryota</taxon>
        <taxon>Metazoa</taxon>
        <taxon>Ecdysozoa</taxon>
        <taxon>Arthropoda</taxon>
        <taxon>Crustacea</taxon>
        <taxon>Multicrustacea</taxon>
        <taxon>Malacostraca</taxon>
        <taxon>Eumalacostraca</taxon>
        <taxon>Eucarida</taxon>
        <taxon>Decapoda</taxon>
        <taxon>Pleocyemata</taxon>
        <taxon>Brachyura</taxon>
        <taxon>Eubrachyura</taxon>
        <taxon>Portunoidea</taxon>
        <taxon>Portunidae</taxon>
        <taxon>Portuninae</taxon>
        <taxon>Portunus</taxon>
    </lineage>
</organism>
<accession>A0A5B7HAE9</accession>
<evidence type="ECO:0000256" key="1">
    <source>
        <dbReference type="SAM" id="MobiDB-lite"/>
    </source>
</evidence>
<protein>
    <submittedName>
        <fullName evidence="2">Uncharacterized protein</fullName>
    </submittedName>
</protein>
<comment type="caution">
    <text evidence="2">The sequence shown here is derived from an EMBL/GenBank/DDBJ whole genome shotgun (WGS) entry which is preliminary data.</text>
</comment>
<dbReference type="Proteomes" id="UP000324222">
    <property type="component" value="Unassembled WGS sequence"/>
</dbReference>
<dbReference type="AlphaFoldDB" id="A0A5B7HAE9"/>
<evidence type="ECO:0000313" key="3">
    <source>
        <dbReference type="Proteomes" id="UP000324222"/>
    </source>
</evidence>
<feature type="region of interest" description="Disordered" evidence="1">
    <location>
        <begin position="40"/>
        <end position="67"/>
    </location>
</feature>
<gene>
    <name evidence="2" type="ORF">E2C01_063419</name>
</gene>
<dbReference type="EMBL" id="VSRR010029021">
    <property type="protein sequence ID" value="MPC69200.1"/>
    <property type="molecule type" value="Genomic_DNA"/>
</dbReference>
<keyword evidence="3" id="KW-1185">Reference proteome</keyword>
<reference evidence="2 3" key="1">
    <citation type="submission" date="2019-05" db="EMBL/GenBank/DDBJ databases">
        <title>Another draft genome of Portunus trituberculatus and its Hox gene families provides insights of decapod evolution.</title>
        <authorList>
            <person name="Jeong J.-H."/>
            <person name="Song I."/>
            <person name="Kim S."/>
            <person name="Choi T."/>
            <person name="Kim D."/>
            <person name="Ryu S."/>
            <person name="Kim W."/>
        </authorList>
    </citation>
    <scope>NUCLEOTIDE SEQUENCE [LARGE SCALE GENOMIC DNA]</scope>
    <source>
        <tissue evidence="2">Muscle</tissue>
    </source>
</reference>
<sequence length="130" mass="14184">MLHPFFGGFRHPSGFGLPGRPCSALGGLRRLARVQEALQTEEARGGSLGHEPSSVRSRKCAAMADTPSFTKRSRVQVGPSVRPAFSLIELRHRYLYCCRVLASKAQLRCSDVDSDLQLDSASVEKAINQA</sequence>
<evidence type="ECO:0000313" key="2">
    <source>
        <dbReference type="EMBL" id="MPC69200.1"/>
    </source>
</evidence>
<proteinExistence type="predicted"/>
<name>A0A5B7HAE9_PORTR</name>